<keyword evidence="6" id="KW-1185">Reference proteome</keyword>
<feature type="compositionally biased region" description="Polar residues" evidence="2">
    <location>
        <begin position="8"/>
        <end position="22"/>
    </location>
</feature>
<evidence type="ECO:0000256" key="1">
    <source>
        <dbReference type="ARBA" id="ARBA00022801"/>
    </source>
</evidence>
<organism evidence="5 6">
    <name type="scientific">Streptomyces beijiangensis</name>
    <dbReference type="NCBI Taxonomy" id="163361"/>
    <lineage>
        <taxon>Bacteria</taxon>
        <taxon>Bacillati</taxon>
        <taxon>Actinomycetota</taxon>
        <taxon>Actinomycetes</taxon>
        <taxon>Kitasatosporales</taxon>
        <taxon>Streptomycetaceae</taxon>
        <taxon>Streptomyces</taxon>
    </lineage>
</organism>
<dbReference type="SMART" id="SM00065">
    <property type="entry name" value="GAF"/>
    <property type="match status" value="1"/>
</dbReference>
<dbReference type="PANTHER" id="PTHR43156:SF2">
    <property type="entry name" value="STAGE II SPORULATION PROTEIN E"/>
    <property type="match status" value="1"/>
</dbReference>
<comment type="caution">
    <text evidence="5">The sequence shown here is derived from an EMBL/GenBank/DDBJ whole genome shotgun (WGS) entry which is preliminary data.</text>
</comment>
<dbReference type="SUPFAM" id="SSF81606">
    <property type="entry name" value="PP2C-like"/>
    <property type="match status" value="1"/>
</dbReference>
<evidence type="ECO:0000313" key="5">
    <source>
        <dbReference type="EMBL" id="MBO0512515.1"/>
    </source>
</evidence>
<reference evidence="5" key="1">
    <citation type="submission" date="2021-03" db="EMBL/GenBank/DDBJ databases">
        <title>Streptomyces poriferae sp. nov., a novel marine sponge-derived Actinobacteria species with anti-MRSA activity.</title>
        <authorList>
            <person name="Sandoval-Powers M."/>
            <person name="Kralova S."/>
            <person name="Nguyen G.-S."/>
            <person name="Fawwal D."/>
            <person name="Degnes K."/>
            <person name="Klinkenberg G."/>
            <person name="Sletta H."/>
            <person name="Wentzel A."/>
            <person name="Liles M.R."/>
        </authorList>
    </citation>
    <scope>NUCLEOTIDE SEQUENCE</scope>
    <source>
        <strain evidence="5">DSM 41794</strain>
    </source>
</reference>
<evidence type="ECO:0000313" key="6">
    <source>
        <dbReference type="Proteomes" id="UP000664167"/>
    </source>
</evidence>
<evidence type="ECO:0000259" key="3">
    <source>
        <dbReference type="SMART" id="SM00065"/>
    </source>
</evidence>
<feature type="region of interest" description="Disordered" evidence="2">
    <location>
        <begin position="1"/>
        <end position="22"/>
    </location>
</feature>
<dbReference type="SUPFAM" id="SSF55781">
    <property type="entry name" value="GAF domain-like"/>
    <property type="match status" value="1"/>
</dbReference>
<dbReference type="Pfam" id="PF13185">
    <property type="entry name" value="GAF_2"/>
    <property type="match status" value="1"/>
</dbReference>
<dbReference type="InterPro" id="IPR029016">
    <property type="entry name" value="GAF-like_dom_sf"/>
</dbReference>
<evidence type="ECO:0000256" key="2">
    <source>
        <dbReference type="SAM" id="MobiDB-lite"/>
    </source>
</evidence>
<accession>A0A939F574</accession>
<dbReference type="EMBL" id="JAFLRJ010000102">
    <property type="protein sequence ID" value="MBO0512515.1"/>
    <property type="molecule type" value="Genomic_DNA"/>
</dbReference>
<protein>
    <submittedName>
        <fullName evidence="5">SpoIIE family protein phosphatase</fullName>
    </submittedName>
</protein>
<evidence type="ECO:0000259" key="4">
    <source>
        <dbReference type="SMART" id="SM00331"/>
    </source>
</evidence>
<feature type="domain" description="PPM-type phosphatase" evidence="4">
    <location>
        <begin position="349"/>
        <end position="563"/>
    </location>
</feature>
<dbReference type="RefSeq" id="WP_206961923.1">
    <property type="nucleotide sequence ID" value="NZ_BAAAJJ010000002.1"/>
</dbReference>
<feature type="domain" description="GAF" evidence="3">
    <location>
        <begin position="176"/>
        <end position="331"/>
    </location>
</feature>
<dbReference type="AlphaFoldDB" id="A0A939F574"/>
<dbReference type="InterPro" id="IPR052016">
    <property type="entry name" value="Bact_Sigma-Reg"/>
</dbReference>
<keyword evidence="1" id="KW-0378">Hydrolase</keyword>
<dbReference type="Pfam" id="PF07228">
    <property type="entry name" value="SpoIIE"/>
    <property type="match status" value="1"/>
</dbReference>
<dbReference type="GO" id="GO:0016791">
    <property type="term" value="F:phosphatase activity"/>
    <property type="evidence" value="ECO:0007669"/>
    <property type="project" value="TreeGrafter"/>
</dbReference>
<dbReference type="Proteomes" id="UP000664167">
    <property type="component" value="Unassembled WGS sequence"/>
</dbReference>
<dbReference type="InterPro" id="IPR001932">
    <property type="entry name" value="PPM-type_phosphatase-like_dom"/>
</dbReference>
<dbReference type="Gene3D" id="3.60.40.10">
    <property type="entry name" value="PPM-type phosphatase domain"/>
    <property type="match status" value="1"/>
</dbReference>
<dbReference type="InterPro" id="IPR003018">
    <property type="entry name" value="GAF"/>
</dbReference>
<sequence length="564" mass="60724">MTVDLRQPTAQTTETPDRFSSVSVLEGSPHGILIASADRGGTAVYANQRLAQLFRTPVPMDPGGIAAAAQLLFDRNGESMAFDDSPMGIALHRRRATRAEVQYRVPGQPPLWLDISASPLECTYGGQPLAVSYIHDVSHQRHSATELDEANQRLAEQLEDLTWVHGLTERLAGRGTLESALARVLEEGALLLHADMGVARLFDEEHGTMATQAVFGLPPDPLDEVHIALEKLTEDRCLMDEVAEAGGALIIEDVATDPSCTEAFRDLARTAGFRSAYAVTLSASDGRRLGVVGWAFKQPGRPTMRQRQLTNTYCRFAGQIVENTQLYERERRIASTLQQSMLAQTLPHIEGVQIAACNLPGAHGMQAGGDWYDVVALRDGKVALALGDVMGKGLGAATAMGQLRTALRAYALVEGEDPVAVLTDLNALTQNMALTDMTTVLYMTVDPAEHRAKVVSAGHPPPLLIDQSGASFVRAGQGVPLGVVDEWHAEEKEVPLPPGALLVLYTDGLVERRGEDLGTGLERLRKAALNAPSEVGELCAYLVEECLDEGANPDDVAILAVRVR</sequence>
<name>A0A939F574_9ACTN</name>
<gene>
    <name evidence="5" type="ORF">J0695_11935</name>
</gene>
<dbReference type="PANTHER" id="PTHR43156">
    <property type="entry name" value="STAGE II SPORULATION PROTEIN E-RELATED"/>
    <property type="match status" value="1"/>
</dbReference>
<dbReference type="Gene3D" id="3.30.450.20">
    <property type="entry name" value="PAS domain"/>
    <property type="match status" value="1"/>
</dbReference>
<proteinExistence type="predicted"/>
<dbReference type="InterPro" id="IPR036457">
    <property type="entry name" value="PPM-type-like_dom_sf"/>
</dbReference>
<dbReference type="Gene3D" id="3.30.450.40">
    <property type="match status" value="1"/>
</dbReference>
<dbReference type="SMART" id="SM00331">
    <property type="entry name" value="PP2C_SIG"/>
    <property type="match status" value="1"/>
</dbReference>